<dbReference type="Gene3D" id="3.20.20.150">
    <property type="entry name" value="Divalent-metal-dependent TIM barrel enzymes"/>
    <property type="match status" value="1"/>
</dbReference>
<dbReference type="NCBIfam" id="NF003027">
    <property type="entry name" value="PRK03906.1"/>
    <property type="match status" value="1"/>
</dbReference>
<dbReference type="AlphaFoldDB" id="A0A3M2J1Z9"/>
<keyword evidence="7 9" id="KW-0464">Manganese</keyword>
<comment type="pathway">
    <text evidence="3 9">Carbohydrate metabolism; pentose and glucuronate interconversion.</text>
</comment>
<keyword evidence="6 9" id="KW-0408">Iron</keyword>
<dbReference type="NCBIfam" id="TIGR00695">
    <property type="entry name" value="uxuA"/>
    <property type="match status" value="1"/>
</dbReference>
<dbReference type="UniPathway" id="UPA00246"/>
<evidence type="ECO:0000256" key="3">
    <source>
        <dbReference type="ARBA" id="ARBA00004892"/>
    </source>
</evidence>
<evidence type="ECO:0000256" key="8">
    <source>
        <dbReference type="ARBA" id="ARBA00023239"/>
    </source>
</evidence>
<dbReference type="Pfam" id="PF03786">
    <property type="entry name" value="UxuA"/>
    <property type="match status" value="1"/>
</dbReference>
<proteinExistence type="inferred from homology"/>
<protein>
    <recommendedName>
        <fullName evidence="5 9">Mannonate dehydratase</fullName>
        <ecNumber evidence="5 9">4.2.1.8</ecNumber>
    </recommendedName>
    <alternativeName>
        <fullName evidence="9">D-mannonate hydro-lyase</fullName>
    </alternativeName>
</protein>
<comment type="function">
    <text evidence="2 9">Catalyzes the dehydration of D-mannonate.</text>
</comment>
<comment type="caution">
    <text evidence="11">The sequence shown here is derived from an EMBL/GenBank/DDBJ whole genome shotgun (WGS) entry which is preliminary data.</text>
</comment>
<dbReference type="GO" id="GO:0008927">
    <property type="term" value="F:mannonate dehydratase activity"/>
    <property type="evidence" value="ECO:0007669"/>
    <property type="project" value="UniProtKB-UniRule"/>
</dbReference>
<evidence type="ECO:0000256" key="4">
    <source>
        <dbReference type="ARBA" id="ARBA00007389"/>
    </source>
</evidence>
<comment type="similarity">
    <text evidence="4 9">Belongs to the mannonate dehydratase family.</text>
</comment>
<evidence type="ECO:0000313" key="12">
    <source>
        <dbReference type="Proteomes" id="UP000269289"/>
    </source>
</evidence>
<organism evidence="11 12">
    <name type="scientific">Cellulomonas triticagri</name>
    <dbReference type="NCBI Taxonomy" id="2483352"/>
    <lineage>
        <taxon>Bacteria</taxon>
        <taxon>Bacillati</taxon>
        <taxon>Actinomycetota</taxon>
        <taxon>Actinomycetes</taxon>
        <taxon>Micrococcales</taxon>
        <taxon>Cellulomonadaceae</taxon>
        <taxon>Cellulomonas</taxon>
    </lineage>
</organism>
<evidence type="ECO:0000256" key="5">
    <source>
        <dbReference type="ARBA" id="ARBA00012927"/>
    </source>
</evidence>
<evidence type="ECO:0000313" key="11">
    <source>
        <dbReference type="EMBL" id="RMI04985.1"/>
    </source>
</evidence>
<feature type="region of interest" description="Disordered" evidence="10">
    <location>
        <begin position="335"/>
        <end position="355"/>
    </location>
</feature>
<evidence type="ECO:0000256" key="9">
    <source>
        <dbReference type="HAMAP-Rule" id="MF_00106"/>
    </source>
</evidence>
<dbReference type="InterPro" id="IPR004628">
    <property type="entry name" value="Man_deHydtase"/>
</dbReference>
<dbReference type="GO" id="GO:0042840">
    <property type="term" value="P:D-glucuronate catabolic process"/>
    <property type="evidence" value="ECO:0007669"/>
    <property type="project" value="TreeGrafter"/>
</dbReference>
<dbReference type="GO" id="GO:0008198">
    <property type="term" value="F:ferrous iron binding"/>
    <property type="evidence" value="ECO:0007669"/>
    <property type="project" value="TreeGrafter"/>
</dbReference>
<dbReference type="HAMAP" id="MF_00106">
    <property type="entry name" value="UxuA"/>
    <property type="match status" value="1"/>
</dbReference>
<dbReference type="EC" id="4.2.1.8" evidence="5 9"/>
<evidence type="ECO:0000256" key="1">
    <source>
        <dbReference type="ARBA" id="ARBA00001794"/>
    </source>
</evidence>
<dbReference type="OrthoDB" id="104997at2"/>
<dbReference type="PIRSF" id="PIRSF016049">
    <property type="entry name" value="Man_dehyd"/>
    <property type="match status" value="1"/>
</dbReference>
<sequence length="393" mass="43187">MEHTWRWFGDRDPITLAEVRQTGATGVVTALHDIPNGGVWPVEAIRERQAVIEAAGLVWSVVESVPVHEDVKRGGPLRDRAVAAYQQTIRNLAACGIDLVCYNFMPVLDWSRTDLAYPLDDGTWALRFDADQLAAFDLFLLRRPGAAAEYDAEQTARARAVLDGLDEAGRARLVDTILLGLPGSEERYSLDEFRAALAAYDEVDADTLRGNLTSFLREVVPVAEEVGLRLAIHPDDPPRPLFGLPRVVSTAEDAQHLLDAAPSPASGLTMCVGSYGSRADNDVVAMTERFAERIYFAHLRSVTLQDGGRSFYEAPHIAGDADMVAVIGALVAEERRREREGGPRLPMRPDHGQRMLDDQARETYPGYSLIGRLKGLAELRGVEQAVRRLLPAA</sequence>
<gene>
    <name evidence="9 11" type="primary">uxuA</name>
    <name evidence="11" type="ORF">EBM89_17015</name>
</gene>
<dbReference type="EMBL" id="RFFI01000119">
    <property type="protein sequence ID" value="RMI04985.1"/>
    <property type="molecule type" value="Genomic_DNA"/>
</dbReference>
<evidence type="ECO:0000256" key="2">
    <source>
        <dbReference type="ARBA" id="ARBA00002713"/>
    </source>
</evidence>
<dbReference type="InterPro" id="IPR036237">
    <property type="entry name" value="Xyl_isomerase-like_sf"/>
</dbReference>
<comment type="cofactor">
    <cofactor evidence="9">
        <name>Fe(2+)</name>
        <dbReference type="ChEBI" id="CHEBI:29033"/>
    </cofactor>
    <cofactor evidence="9">
        <name>Mn(2+)</name>
        <dbReference type="ChEBI" id="CHEBI:29035"/>
    </cofactor>
</comment>
<dbReference type="PANTHER" id="PTHR30387">
    <property type="entry name" value="MANNONATE DEHYDRATASE"/>
    <property type="match status" value="1"/>
</dbReference>
<dbReference type="RefSeq" id="WP_122150831.1">
    <property type="nucleotide sequence ID" value="NZ_RFFI01000119.1"/>
</dbReference>
<accession>A0A3M2J1Z9</accession>
<name>A0A3M2J1Z9_9CELL</name>
<dbReference type="PANTHER" id="PTHR30387:SF2">
    <property type="entry name" value="MANNONATE DEHYDRATASE"/>
    <property type="match status" value="1"/>
</dbReference>
<comment type="catalytic activity">
    <reaction evidence="1 9">
        <text>D-mannonate = 2-dehydro-3-deoxy-D-gluconate + H2O</text>
        <dbReference type="Rhea" id="RHEA:20097"/>
        <dbReference type="ChEBI" id="CHEBI:15377"/>
        <dbReference type="ChEBI" id="CHEBI:17767"/>
        <dbReference type="ChEBI" id="CHEBI:57990"/>
        <dbReference type="EC" id="4.2.1.8"/>
    </reaction>
</comment>
<dbReference type="SUPFAM" id="SSF51658">
    <property type="entry name" value="Xylose isomerase-like"/>
    <property type="match status" value="1"/>
</dbReference>
<dbReference type="Proteomes" id="UP000269289">
    <property type="component" value="Unassembled WGS sequence"/>
</dbReference>
<reference evidence="11 12" key="1">
    <citation type="submission" date="2018-10" db="EMBL/GenBank/DDBJ databases">
        <title>Isolation, diversity and antifungal activity of actinobacteria from wheat.</title>
        <authorList>
            <person name="Han C."/>
        </authorList>
    </citation>
    <scope>NUCLEOTIDE SEQUENCE [LARGE SCALE GENOMIC DNA]</scope>
    <source>
        <strain evidence="11 12">NEAU-YY56</strain>
    </source>
</reference>
<evidence type="ECO:0000256" key="7">
    <source>
        <dbReference type="ARBA" id="ARBA00023211"/>
    </source>
</evidence>
<keyword evidence="12" id="KW-1185">Reference proteome</keyword>
<keyword evidence="8 9" id="KW-0456">Lyase</keyword>
<evidence type="ECO:0000256" key="6">
    <source>
        <dbReference type="ARBA" id="ARBA00023004"/>
    </source>
</evidence>
<evidence type="ECO:0000256" key="10">
    <source>
        <dbReference type="SAM" id="MobiDB-lite"/>
    </source>
</evidence>
<dbReference type="GO" id="GO:0030145">
    <property type="term" value="F:manganese ion binding"/>
    <property type="evidence" value="ECO:0007669"/>
    <property type="project" value="TreeGrafter"/>
</dbReference>